<evidence type="ECO:0000313" key="5">
    <source>
        <dbReference type="EMBL" id="UXI67077.1"/>
    </source>
</evidence>
<reference evidence="5" key="1">
    <citation type="submission" date="2022-09" db="EMBL/GenBank/DDBJ databases">
        <title>Tahibacter sp. nov., isolated from a fresh water.</title>
        <authorList>
            <person name="Baek J.H."/>
            <person name="Lee J.K."/>
            <person name="Kim J.M."/>
            <person name="Jeon C.O."/>
        </authorList>
    </citation>
    <scope>NUCLEOTIDE SEQUENCE</scope>
    <source>
        <strain evidence="5">W38</strain>
    </source>
</reference>
<feature type="domain" description="HTH hxlR-type" evidence="4">
    <location>
        <begin position="1"/>
        <end position="89"/>
    </location>
</feature>
<dbReference type="SUPFAM" id="SSF46785">
    <property type="entry name" value="Winged helix' DNA-binding domain"/>
    <property type="match status" value="1"/>
</dbReference>
<dbReference type="InterPro" id="IPR036388">
    <property type="entry name" value="WH-like_DNA-bd_sf"/>
</dbReference>
<dbReference type="Gene3D" id="1.10.10.10">
    <property type="entry name" value="Winged helix-like DNA-binding domain superfamily/Winged helix DNA-binding domain"/>
    <property type="match status" value="1"/>
</dbReference>
<organism evidence="5 6">
    <name type="scientific">Tahibacter amnicola</name>
    <dbReference type="NCBI Taxonomy" id="2976241"/>
    <lineage>
        <taxon>Bacteria</taxon>
        <taxon>Pseudomonadati</taxon>
        <taxon>Pseudomonadota</taxon>
        <taxon>Gammaproteobacteria</taxon>
        <taxon>Lysobacterales</taxon>
        <taxon>Rhodanobacteraceae</taxon>
        <taxon>Tahibacter</taxon>
    </lineage>
</organism>
<dbReference type="EMBL" id="CP104694">
    <property type="protein sequence ID" value="UXI67077.1"/>
    <property type="molecule type" value="Genomic_DNA"/>
</dbReference>
<dbReference type="RefSeq" id="WP_261694053.1">
    <property type="nucleotide sequence ID" value="NZ_CP104694.1"/>
</dbReference>
<dbReference type="CDD" id="cd00090">
    <property type="entry name" value="HTH_ARSR"/>
    <property type="match status" value="1"/>
</dbReference>
<evidence type="ECO:0000313" key="6">
    <source>
        <dbReference type="Proteomes" id="UP001064632"/>
    </source>
</evidence>
<accession>A0ABY6BGT4</accession>
<keyword evidence="6" id="KW-1185">Reference proteome</keyword>
<keyword evidence="3" id="KW-0804">Transcription</keyword>
<evidence type="ECO:0000259" key="4">
    <source>
        <dbReference type="PROSITE" id="PS51118"/>
    </source>
</evidence>
<evidence type="ECO:0000256" key="2">
    <source>
        <dbReference type="ARBA" id="ARBA00023125"/>
    </source>
</evidence>
<dbReference type="InterPro" id="IPR011991">
    <property type="entry name" value="ArsR-like_HTH"/>
</dbReference>
<dbReference type="Proteomes" id="UP001064632">
    <property type="component" value="Chromosome"/>
</dbReference>
<dbReference type="InterPro" id="IPR002577">
    <property type="entry name" value="HTH_HxlR"/>
</dbReference>
<sequence>MALFDLLGRHWTMGIIWNLEQGPATFRELQARCENVSPTVLNRRLAELRGAGIVEHSEQGYRLTRPGTALYGLLVPLGTWSKNWARRLERE</sequence>
<dbReference type="Pfam" id="PF01638">
    <property type="entry name" value="HxlR"/>
    <property type="match status" value="1"/>
</dbReference>
<name>A0ABY6BGT4_9GAMM</name>
<dbReference type="InterPro" id="IPR036390">
    <property type="entry name" value="WH_DNA-bd_sf"/>
</dbReference>
<protein>
    <submittedName>
        <fullName evidence="5">Helix-turn-helix transcriptional regulator</fullName>
    </submittedName>
</protein>
<gene>
    <name evidence="5" type="ORF">N4264_20340</name>
</gene>
<evidence type="ECO:0000256" key="3">
    <source>
        <dbReference type="ARBA" id="ARBA00023163"/>
    </source>
</evidence>
<dbReference type="PANTHER" id="PTHR33204:SF37">
    <property type="entry name" value="HTH-TYPE TRANSCRIPTIONAL REGULATOR YODB"/>
    <property type="match status" value="1"/>
</dbReference>
<evidence type="ECO:0000256" key="1">
    <source>
        <dbReference type="ARBA" id="ARBA00023015"/>
    </source>
</evidence>
<keyword evidence="1" id="KW-0805">Transcription regulation</keyword>
<keyword evidence="2" id="KW-0238">DNA-binding</keyword>
<proteinExistence type="predicted"/>
<dbReference type="PANTHER" id="PTHR33204">
    <property type="entry name" value="TRANSCRIPTIONAL REGULATOR, MARR FAMILY"/>
    <property type="match status" value="1"/>
</dbReference>
<dbReference type="PROSITE" id="PS51118">
    <property type="entry name" value="HTH_HXLR"/>
    <property type="match status" value="1"/>
</dbReference>